<dbReference type="OrthoDB" id="433474at2759"/>
<dbReference type="Pfam" id="PF20434">
    <property type="entry name" value="BD-FAE"/>
    <property type="match status" value="1"/>
</dbReference>
<keyword evidence="1" id="KW-0378">Hydrolase</keyword>
<dbReference type="SUPFAM" id="SSF53474">
    <property type="entry name" value="alpha/beta-Hydrolases"/>
    <property type="match status" value="1"/>
</dbReference>
<dbReference type="PANTHER" id="PTHR48081:SF33">
    <property type="entry name" value="KYNURENINE FORMAMIDASE"/>
    <property type="match status" value="1"/>
</dbReference>
<name>A0A0K8V0T8_BACLA</name>
<reference evidence="3" key="1">
    <citation type="submission" date="2015-06" db="EMBL/GenBank/DDBJ databases">
        <authorList>
            <person name="Hoefler B.C."/>
            <person name="Straight P.D."/>
        </authorList>
    </citation>
    <scope>NUCLEOTIDE SEQUENCE</scope>
</reference>
<dbReference type="InterPro" id="IPR049492">
    <property type="entry name" value="BD-FAE-like_dom"/>
</dbReference>
<protein>
    <submittedName>
        <fullName evidence="3">Putative arylformamidase</fullName>
    </submittedName>
</protein>
<dbReference type="EMBL" id="GDHF01019772">
    <property type="protein sequence ID" value="JAI32542.1"/>
    <property type="molecule type" value="Transcribed_RNA"/>
</dbReference>
<organism evidence="3">
    <name type="scientific">Bactrocera latifrons</name>
    <name type="common">Malaysian fruit fly</name>
    <name type="synonym">Chaetodacus latifrons</name>
    <dbReference type="NCBI Taxonomy" id="174628"/>
    <lineage>
        <taxon>Eukaryota</taxon>
        <taxon>Metazoa</taxon>
        <taxon>Ecdysozoa</taxon>
        <taxon>Arthropoda</taxon>
        <taxon>Hexapoda</taxon>
        <taxon>Insecta</taxon>
        <taxon>Pterygota</taxon>
        <taxon>Neoptera</taxon>
        <taxon>Endopterygota</taxon>
        <taxon>Diptera</taxon>
        <taxon>Brachycera</taxon>
        <taxon>Muscomorpha</taxon>
        <taxon>Tephritoidea</taxon>
        <taxon>Tephritidae</taxon>
        <taxon>Bactrocera</taxon>
        <taxon>Bactrocera</taxon>
    </lineage>
</organism>
<evidence type="ECO:0000313" key="3">
    <source>
        <dbReference type="EMBL" id="JAI32542.1"/>
    </source>
</evidence>
<dbReference type="InterPro" id="IPR050300">
    <property type="entry name" value="GDXG_lipolytic_enzyme"/>
</dbReference>
<dbReference type="PANTHER" id="PTHR48081">
    <property type="entry name" value="AB HYDROLASE SUPERFAMILY PROTEIN C4A8.06C"/>
    <property type="match status" value="1"/>
</dbReference>
<gene>
    <name evidence="3" type="primary">Afmid_0</name>
    <name evidence="3" type="ORF">c1_g1_i3</name>
</gene>
<accession>A0A0K8V0T8</accession>
<dbReference type="GO" id="GO:0004061">
    <property type="term" value="F:arylformamidase activity"/>
    <property type="evidence" value="ECO:0007669"/>
    <property type="project" value="TreeGrafter"/>
</dbReference>
<evidence type="ECO:0000256" key="1">
    <source>
        <dbReference type="ARBA" id="ARBA00022801"/>
    </source>
</evidence>
<evidence type="ECO:0000259" key="2">
    <source>
        <dbReference type="Pfam" id="PF20434"/>
    </source>
</evidence>
<sequence>MYTINGGGERNAIDLSKEYSPTKNSKRFLEAEEPDKAVIEHFLKSKLLFLETESALAKYKVRRDVSYGKSFKSNKNSTVDNRIVDIYYKDTENGTPIFVYIHGGYWQELDRSTSGSFVEPLVEQDFRVIAVDYNLCPSVSLATLNEQFKHFFEWLYAYASDTKASKISISGHSAGAYMMTLLFNNSLLRLPFVDNTVSFFLISGVFDLRELWNLPSVNPANILNLDLVSAEELSPICWKLDEEFIELAKQIQIRIHVLVAENDSETFKGQSLAFTKKLRETGLEIEFKLFEGYDHFDIIENVPVKGSEINTYLLKHLV</sequence>
<dbReference type="Gene3D" id="3.40.50.1820">
    <property type="entry name" value="alpha/beta hydrolase"/>
    <property type="match status" value="1"/>
</dbReference>
<proteinExistence type="predicted"/>
<dbReference type="InterPro" id="IPR029058">
    <property type="entry name" value="AB_hydrolase_fold"/>
</dbReference>
<dbReference type="AlphaFoldDB" id="A0A0K8V0T8"/>
<feature type="domain" description="BD-FAE-like" evidence="2">
    <location>
        <begin position="85"/>
        <end position="181"/>
    </location>
</feature>